<dbReference type="GO" id="GO:0046872">
    <property type="term" value="F:metal ion binding"/>
    <property type="evidence" value="ECO:0007669"/>
    <property type="project" value="UniProtKB-KW"/>
</dbReference>
<proteinExistence type="predicted"/>
<keyword evidence="2 5" id="KW-0378">Hydrolase</keyword>
<dbReference type="GO" id="GO:0005829">
    <property type="term" value="C:cytosol"/>
    <property type="evidence" value="ECO:0007669"/>
    <property type="project" value="TreeGrafter"/>
</dbReference>
<dbReference type="NCBIfam" id="TIGR01549">
    <property type="entry name" value="HAD-SF-IA-v1"/>
    <property type="match status" value="1"/>
</dbReference>
<dbReference type="SUPFAM" id="SSF56784">
    <property type="entry name" value="HAD-like"/>
    <property type="match status" value="1"/>
</dbReference>
<comment type="caution">
    <text evidence="5">The sequence shown here is derived from an EMBL/GenBank/DDBJ whole genome shotgun (WGS) entry which is preliminary data.</text>
</comment>
<evidence type="ECO:0000256" key="1">
    <source>
        <dbReference type="ARBA" id="ARBA00022723"/>
    </source>
</evidence>
<sequence length="220" mass="23938">MMPFAGLIFDLDGTLIDTAPDFIRALTLQLQRHQRPLPASELIRCDISDGSAGIVSRAFAIDPDHPQFAALRSEFLEIYYHHLAVDTAPFAGIAELLAECQTRGIPWSIATNKPWRYTEPVLQALGLLSTACAVVCPDHVSATKPDPEPVLLACQKMGIAPSEAIMIGDHRRDIESGQRAGARTIAAGWGYLRPGEQAADWRADATVHCSTQLQPLLFGL</sequence>
<keyword evidence="6" id="KW-1185">Reference proteome</keyword>
<dbReference type="OrthoDB" id="9776368at2"/>
<dbReference type="SFLD" id="SFLDG01129">
    <property type="entry name" value="C1.5:_HAD__Beta-PGM__Phosphata"/>
    <property type="match status" value="1"/>
</dbReference>
<dbReference type="InterPro" id="IPR041492">
    <property type="entry name" value="HAD_2"/>
</dbReference>
<dbReference type="Proteomes" id="UP000298133">
    <property type="component" value="Unassembled WGS sequence"/>
</dbReference>
<dbReference type="InterPro" id="IPR023198">
    <property type="entry name" value="PGP-like_dom2"/>
</dbReference>
<dbReference type="AlphaFoldDB" id="A0A4Y8UJ73"/>
<dbReference type="NCBIfam" id="TIGR01509">
    <property type="entry name" value="HAD-SF-IA-v3"/>
    <property type="match status" value="1"/>
</dbReference>
<dbReference type="Gene3D" id="1.10.150.240">
    <property type="entry name" value="Putative phosphatase, domain 2"/>
    <property type="match status" value="1"/>
</dbReference>
<dbReference type="PANTHER" id="PTHR43434:SF23">
    <property type="entry name" value="PHOSPHOGLYCOLATE PHOSPHATASE"/>
    <property type="match status" value="1"/>
</dbReference>
<protein>
    <submittedName>
        <fullName evidence="5">HAD family hydrolase</fullName>
    </submittedName>
</protein>
<keyword evidence="3" id="KW-0460">Magnesium</keyword>
<evidence type="ECO:0000256" key="4">
    <source>
        <dbReference type="ARBA" id="ARBA00023277"/>
    </source>
</evidence>
<evidence type="ECO:0000313" key="5">
    <source>
        <dbReference type="EMBL" id="TFH68770.1"/>
    </source>
</evidence>
<evidence type="ECO:0000256" key="2">
    <source>
        <dbReference type="ARBA" id="ARBA00022801"/>
    </source>
</evidence>
<dbReference type="InterPro" id="IPR023214">
    <property type="entry name" value="HAD_sf"/>
</dbReference>
<dbReference type="Pfam" id="PF13419">
    <property type="entry name" value="HAD_2"/>
    <property type="match status" value="1"/>
</dbReference>
<evidence type="ECO:0000313" key="6">
    <source>
        <dbReference type="Proteomes" id="UP000298133"/>
    </source>
</evidence>
<name>A0A4Y8UJ73_9GAMM</name>
<dbReference type="InterPro" id="IPR050155">
    <property type="entry name" value="HAD-like_hydrolase_sf"/>
</dbReference>
<evidence type="ECO:0000256" key="3">
    <source>
        <dbReference type="ARBA" id="ARBA00022842"/>
    </source>
</evidence>
<gene>
    <name evidence="5" type="ORF">E3W66_02120</name>
</gene>
<organism evidence="5 6">
    <name type="scientific">Gammaproteobacteria bacterium LSUCC0057</name>
    <dbReference type="NCBI Taxonomy" id="2559237"/>
    <lineage>
        <taxon>Bacteria</taxon>
        <taxon>Pseudomonadati</taxon>
        <taxon>Pseudomonadota</taxon>
        <taxon>Gammaproteobacteria</taxon>
        <taxon>Cellvibrionales</taxon>
        <taxon>Porticoccaceae</taxon>
        <taxon>SAR92 clade</taxon>
    </lineage>
</organism>
<keyword evidence="1" id="KW-0479">Metal-binding</keyword>
<dbReference type="InterPro" id="IPR036412">
    <property type="entry name" value="HAD-like_sf"/>
</dbReference>
<dbReference type="FunFam" id="3.40.50.1000:FF:000022">
    <property type="entry name" value="Phosphoglycolate phosphatase"/>
    <property type="match status" value="1"/>
</dbReference>
<dbReference type="GO" id="GO:0008967">
    <property type="term" value="F:phosphoglycolate phosphatase activity"/>
    <property type="evidence" value="ECO:0007669"/>
    <property type="project" value="TreeGrafter"/>
</dbReference>
<reference evidence="5 6" key="1">
    <citation type="submission" date="2019-03" db="EMBL/GenBank/DDBJ databases">
        <title>Draft genome of Gammaproteobacteria bacterium LSUCC0057, a member of the SAR92 clade.</title>
        <authorList>
            <person name="Lanclos V.C."/>
            <person name="Doiron C."/>
            <person name="Henson M.W."/>
            <person name="Thrash J.C."/>
        </authorList>
    </citation>
    <scope>NUCLEOTIDE SEQUENCE [LARGE SCALE GENOMIC DNA]</scope>
    <source>
        <strain evidence="5 6">LSUCC0057</strain>
    </source>
</reference>
<dbReference type="EMBL" id="SPIA01000001">
    <property type="protein sequence ID" value="TFH68770.1"/>
    <property type="molecule type" value="Genomic_DNA"/>
</dbReference>
<dbReference type="GO" id="GO:0006281">
    <property type="term" value="P:DNA repair"/>
    <property type="evidence" value="ECO:0007669"/>
    <property type="project" value="TreeGrafter"/>
</dbReference>
<keyword evidence="4" id="KW-0119">Carbohydrate metabolism</keyword>
<dbReference type="InterPro" id="IPR006439">
    <property type="entry name" value="HAD-SF_hydro_IA"/>
</dbReference>
<dbReference type="SFLD" id="SFLDS00003">
    <property type="entry name" value="Haloacid_Dehalogenase"/>
    <property type="match status" value="1"/>
</dbReference>
<accession>A0A4Y8UJ73</accession>
<dbReference type="Gene3D" id="3.40.50.1000">
    <property type="entry name" value="HAD superfamily/HAD-like"/>
    <property type="match status" value="1"/>
</dbReference>
<dbReference type="PANTHER" id="PTHR43434">
    <property type="entry name" value="PHOSPHOGLYCOLATE PHOSPHATASE"/>
    <property type="match status" value="1"/>
</dbReference>